<proteinExistence type="predicted"/>
<sequence>MTVGLKYDGKDTFPQMKFGSECYGLKFDGQFSENFLQKLCDASCFCPPPFVQFTDNCEKFGECVYQIPQKVSYGVAAQTCAHYRTEMIEILSEKKNKFLKEMAIKYGMESLWLGATGVDGRYTWKSGEVVSGYQPWAENQPNVADGNCAFEDVNTGKWSSAPCDDDFVTLHSFACQKIACDTNHYCSLAFMQP</sequence>
<evidence type="ECO:0000313" key="2">
    <source>
        <dbReference type="EMBL" id="VDK66555.1"/>
    </source>
</evidence>
<dbReference type="Pfam" id="PF00059">
    <property type="entry name" value="Lectin_C"/>
    <property type="match status" value="1"/>
</dbReference>
<feature type="domain" description="C-type lectin" evidence="1">
    <location>
        <begin position="59"/>
        <end position="164"/>
    </location>
</feature>
<dbReference type="EMBL" id="UYRR01036227">
    <property type="protein sequence ID" value="VDK66555.1"/>
    <property type="molecule type" value="Genomic_DNA"/>
</dbReference>
<dbReference type="WBParaSite" id="ASIM_0001948201-mRNA-1">
    <property type="protein sequence ID" value="ASIM_0001948201-mRNA-1"/>
    <property type="gene ID" value="ASIM_0001948201"/>
</dbReference>
<evidence type="ECO:0000313" key="4">
    <source>
        <dbReference type="WBParaSite" id="ASIM_0001948201-mRNA-1"/>
    </source>
</evidence>
<dbReference type="CDD" id="cd00037">
    <property type="entry name" value="CLECT"/>
    <property type="match status" value="1"/>
</dbReference>
<dbReference type="Proteomes" id="UP000267096">
    <property type="component" value="Unassembled WGS sequence"/>
</dbReference>
<dbReference type="InterPro" id="IPR016187">
    <property type="entry name" value="CTDL_fold"/>
</dbReference>
<dbReference type="PANTHER" id="PTHR31024">
    <property type="entry name" value="C-TYPE LECTIN"/>
    <property type="match status" value="1"/>
</dbReference>
<name>A0A0M3KES4_ANISI</name>
<protein>
    <submittedName>
        <fullName evidence="4">C-type lectin domain-containing protein</fullName>
    </submittedName>
</protein>
<dbReference type="OrthoDB" id="5787264at2759"/>
<gene>
    <name evidence="2" type="ORF">ASIM_LOCUS18873</name>
</gene>
<reference evidence="4" key="1">
    <citation type="submission" date="2017-02" db="UniProtKB">
        <authorList>
            <consortium name="WormBaseParasite"/>
        </authorList>
    </citation>
    <scope>IDENTIFICATION</scope>
</reference>
<evidence type="ECO:0000259" key="1">
    <source>
        <dbReference type="PROSITE" id="PS50041"/>
    </source>
</evidence>
<dbReference type="SMART" id="SM00034">
    <property type="entry name" value="CLECT"/>
    <property type="match status" value="1"/>
</dbReference>
<dbReference type="InterPro" id="IPR016186">
    <property type="entry name" value="C-type_lectin-like/link_sf"/>
</dbReference>
<dbReference type="InterPro" id="IPR001304">
    <property type="entry name" value="C-type_lectin-like"/>
</dbReference>
<organism evidence="4">
    <name type="scientific">Anisakis simplex</name>
    <name type="common">Herring worm</name>
    <dbReference type="NCBI Taxonomy" id="6269"/>
    <lineage>
        <taxon>Eukaryota</taxon>
        <taxon>Metazoa</taxon>
        <taxon>Ecdysozoa</taxon>
        <taxon>Nematoda</taxon>
        <taxon>Chromadorea</taxon>
        <taxon>Rhabditida</taxon>
        <taxon>Spirurina</taxon>
        <taxon>Ascaridomorpha</taxon>
        <taxon>Ascaridoidea</taxon>
        <taxon>Anisakidae</taxon>
        <taxon>Anisakis</taxon>
        <taxon>Anisakis simplex complex</taxon>
    </lineage>
</organism>
<dbReference type="AlphaFoldDB" id="A0A0M3KES4"/>
<reference evidence="2 3" key="2">
    <citation type="submission" date="2018-11" db="EMBL/GenBank/DDBJ databases">
        <authorList>
            <consortium name="Pathogen Informatics"/>
        </authorList>
    </citation>
    <scope>NUCLEOTIDE SEQUENCE [LARGE SCALE GENOMIC DNA]</scope>
</reference>
<dbReference type="Gene3D" id="3.10.100.10">
    <property type="entry name" value="Mannose-Binding Protein A, subunit A"/>
    <property type="match status" value="1"/>
</dbReference>
<dbReference type="PROSITE" id="PS50041">
    <property type="entry name" value="C_TYPE_LECTIN_2"/>
    <property type="match status" value="1"/>
</dbReference>
<evidence type="ECO:0000313" key="3">
    <source>
        <dbReference type="Proteomes" id="UP000267096"/>
    </source>
</evidence>
<dbReference type="SUPFAM" id="SSF56436">
    <property type="entry name" value="C-type lectin-like"/>
    <property type="match status" value="1"/>
</dbReference>
<dbReference type="PANTHER" id="PTHR31024:SF3">
    <property type="entry name" value="C-TYPE LECTIN-RELATED"/>
    <property type="match status" value="1"/>
</dbReference>
<accession>A0A0M3KES4</accession>
<keyword evidence="3" id="KW-1185">Reference proteome</keyword>